<comment type="caution">
    <text evidence="2">The sequence shown here is derived from an EMBL/GenBank/DDBJ whole genome shotgun (WGS) entry which is preliminary data.</text>
</comment>
<dbReference type="GO" id="GO:0004180">
    <property type="term" value="F:carboxypeptidase activity"/>
    <property type="evidence" value="ECO:0007669"/>
    <property type="project" value="UniProtKB-KW"/>
</dbReference>
<dbReference type="AlphaFoldDB" id="A0A5R8WU28"/>
<accession>A0A5R8WU28</accession>
<keyword evidence="2" id="KW-0121">Carboxypeptidase</keyword>
<dbReference type="RefSeq" id="WP_138077241.1">
    <property type="nucleotide sequence ID" value="NZ_VAJM01000003.1"/>
</dbReference>
<dbReference type="PROSITE" id="PS51257">
    <property type="entry name" value="PROKAR_LIPOPROTEIN"/>
    <property type="match status" value="1"/>
</dbReference>
<keyword evidence="2" id="KW-0378">Hydrolase</keyword>
<name>A0A5R8WU28_9BACT</name>
<gene>
    <name evidence="2" type="ORF">FDY95_09905</name>
</gene>
<protein>
    <submittedName>
        <fullName evidence="2">Carboxypeptidase regulatory-like domain-containing protein</fullName>
    </submittedName>
</protein>
<evidence type="ECO:0000313" key="3">
    <source>
        <dbReference type="Proteomes" id="UP000305517"/>
    </source>
</evidence>
<feature type="chain" id="PRO_5024369110" evidence="1">
    <location>
        <begin position="19"/>
        <end position="225"/>
    </location>
</feature>
<proteinExistence type="predicted"/>
<organism evidence="2 3">
    <name type="scientific">Hymenobacter jeollabukensis</name>
    <dbReference type="NCBI Taxonomy" id="2025313"/>
    <lineage>
        <taxon>Bacteria</taxon>
        <taxon>Pseudomonadati</taxon>
        <taxon>Bacteroidota</taxon>
        <taxon>Cytophagia</taxon>
        <taxon>Cytophagales</taxon>
        <taxon>Hymenobacteraceae</taxon>
        <taxon>Hymenobacter</taxon>
    </lineage>
</organism>
<dbReference type="EMBL" id="VAJM01000003">
    <property type="protein sequence ID" value="TLM94307.1"/>
    <property type="molecule type" value="Genomic_DNA"/>
</dbReference>
<keyword evidence="3" id="KW-1185">Reference proteome</keyword>
<keyword evidence="1" id="KW-0732">Signal</keyword>
<evidence type="ECO:0000256" key="1">
    <source>
        <dbReference type="SAM" id="SignalP"/>
    </source>
</evidence>
<sequence>MRSSIQLLLGLCGVCSCAAPRTLPPGSYLETRSNAVLFTSRELVVYPDGHVQYLLHADDRSMAREGSGTYRLRGRHLKLHLNGQPDTARAQATGTPLPPTDQRQQFYITARAGAGPPAPLSGLTVLARNAAGAIVAAAETDSEGYAELPLVPPAAQQTIEITGVGWRRWQQPRPAEPTTFRVQMVQQPYHPYAPGTRKSFGVLARSPQQLLLRLGADTLRLVRRP</sequence>
<dbReference type="Proteomes" id="UP000305517">
    <property type="component" value="Unassembled WGS sequence"/>
</dbReference>
<feature type="signal peptide" evidence="1">
    <location>
        <begin position="1"/>
        <end position="18"/>
    </location>
</feature>
<evidence type="ECO:0000313" key="2">
    <source>
        <dbReference type="EMBL" id="TLM94307.1"/>
    </source>
</evidence>
<dbReference type="OrthoDB" id="878728at2"/>
<keyword evidence="2" id="KW-0645">Protease</keyword>
<reference evidence="2 3" key="1">
    <citation type="submission" date="2019-05" db="EMBL/GenBank/DDBJ databases">
        <title>Hymenobacter edaphi sp. nov., isolated from abandoned arsenic-contaminated farmland soil.</title>
        <authorList>
            <person name="Nie L."/>
        </authorList>
    </citation>
    <scope>NUCLEOTIDE SEQUENCE [LARGE SCALE GENOMIC DNA]</scope>
    <source>
        <strain evidence="2 3">1-3-3-8</strain>
    </source>
</reference>